<dbReference type="PANTHER" id="PTHR43581:SF4">
    <property type="entry name" value="ATP_GTP PHOSPHATASE"/>
    <property type="match status" value="1"/>
</dbReference>
<feature type="domain" description="OLD protein-like TOPRIM" evidence="2">
    <location>
        <begin position="382"/>
        <end position="454"/>
    </location>
</feature>
<dbReference type="Pfam" id="PF13175">
    <property type="entry name" value="AAA_15"/>
    <property type="match status" value="1"/>
</dbReference>
<dbReference type="AlphaFoldDB" id="A0A0G0YJ60"/>
<dbReference type="InterPro" id="IPR041685">
    <property type="entry name" value="AAA_GajA/Old/RecF-like"/>
</dbReference>
<dbReference type="SUPFAM" id="SSF52540">
    <property type="entry name" value="P-loop containing nucleoside triphosphate hydrolases"/>
    <property type="match status" value="1"/>
</dbReference>
<evidence type="ECO:0000259" key="1">
    <source>
        <dbReference type="Pfam" id="PF13175"/>
    </source>
</evidence>
<dbReference type="InterPro" id="IPR051396">
    <property type="entry name" value="Bact_Antivir_Def_Nuclease"/>
</dbReference>
<dbReference type="Gene3D" id="3.40.50.300">
    <property type="entry name" value="P-loop containing nucleotide triphosphate hydrolases"/>
    <property type="match status" value="1"/>
</dbReference>
<reference evidence="3 4" key="1">
    <citation type="journal article" date="2015" name="Nature">
        <title>rRNA introns, odd ribosomes, and small enigmatic genomes across a large radiation of phyla.</title>
        <authorList>
            <person name="Brown C.T."/>
            <person name="Hug L.A."/>
            <person name="Thomas B.C."/>
            <person name="Sharon I."/>
            <person name="Castelle C.J."/>
            <person name="Singh A."/>
            <person name="Wilkins M.J."/>
            <person name="Williams K.H."/>
            <person name="Banfield J.F."/>
        </authorList>
    </citation>
    <scope>NUCLEOTIDE SEQUENCE [LARGE SCALE GENOMIC DNA]</scope>
</reference>
<gene>
    <name evidence="3" type="ORF">UV00_C0022G0021</name>
</gene>
<organism evidence="3 4">
    <name type="scientific">candidate division WWE3 bacterium GW2011_GWF1_42_14</name>
    <dbReference type="NCBI Taxonomy" id="1619138"/>
    <lineage>
        <taxon>Bacteria</taxon>
        <taxon>Katanobacteria</taxon>
    </lineage>
</organism>
<evidence type="ECO:0000259" key="2">
    <source>
        <dbReference type="Pfam" id="PF20469"/>
    </source>
</evidence>
<dbReference type="PATRIC" id="fig|1619138.3.peg.857"/>
<protein>
    <submittedName>
        <fullName evidence="3">Uncharacterized protein</fullName>
    </submittedName>
</protein>
<dbReference type="Proteomes" id="UP000033847">
    <property type="component" value="Unassembled WGS sequence"/>
</dbReference>
<dbReference type="InterPro" id="IPR034139">
    <property type="entry name" value="TOPRIM_OLD"/>
</dbReference>
<dbReference type="CDD" id="cd01026">
    <property type="entry name" value="TOPRIM_OLD"/>
    <property type="match status" value="1"/>
</dbReference>
<comment type="caution">
    <text evidence="3">The sequence shown here is derived from an EMBL/GenBank/DDBJ whole genome shotgun (WGS) entry which is preliminary data.</text>
</comment>
<accession>A0A0G0YJ60</accession>
<proteinExistence type="predicted"/>
<dbReference type="Pfam" id="PF20469">
    <property type="entry name" value="OLD-like_TOPRIM"/>
    <property type="match status" value="1"/>
</dbReference>
<evidence type="ECO:0000313" key="4">
    <source>
        <dbReference type="Proteomes" id="UP000033847"/>
    </source>
</evidence>
<feature type="domain" description="Endonuclease GajA/Old nuclease/RecF-like AAA" evidence="1">
    <location>
        <begin position="1"/>
        <end position="334"/>
    </location>
</feature>
<dbReference type="PANTHER" id="PTHR43581">
    <property type="entry name" value="ATP/GTP PHOSPHATASE"/>
    <property type="match status" value="1"/>
</dbReference>
<dbReference type="InterPro" id="IPR027417">
    <property type="entry name" value="P-loop_NTPase"/>
</dbReference>
<dbReference type="EMBL" id="LCCU01000022">
    <property type="protein sequence ID" value="KKS36760.1"/>
    <property type="molecule type" value="Genomic_DNA"/>
</dbReference>
<evidence type="ECO:0000313" key="3">
    <source>
        <dbReference type="EMBL" id="KKS36760.1"/>
    </source>
</evidence>
<sequence>MYISHIKINNFRKFSTELRLDLRDGLNVLIGENNLGKTAIVEALSACLSIGDVSKPVRIVKEDFHDQSKPIEITLTFSSLSTDQQAAFLQGLQLNHNSIEDAQLIFRFEFTWRDDRPILKIFCGETQNQIKLQGDDFFSYLTCTYLPALRDVNSEFKVGRSNRICTTVKSRFKLDDDKEDKQFMSIFSQANQSAINYSYRNEVGEEVKPIQNYQTDTNENIAKLSLDNDDNKISLAFVDTHFDHLLRGLIMKTNGGNLDIYRNGLGYNNLIYISTILADLAKASSIQTQAYHCLIVEEPEAHLHPQLQRLLLGYIKENFSGIQILLTSHSPTIASDTPLDKLAIITRSNNGIEGITVATLIPNLTHQNLLQRYLDVTRSQLFFARRIIFVEGITEAMLIKAFWDYYFNDLENKFDRKGVEIVNIDGVSFEPYMDLVKNVYSKTNVKVAVITDDDRGTNCDEPMRFTDTEGKLKPTKQIKEIFDNAPKSSRYSNLEAMVSGLHQDGCSINIFGARKTFEIEIAIQPEQNLNLIGTFAETEFTDEMKKDLNVVGIELWKKVRNDKTKFSEKVLGWLSTENRDNSFVVPQYIKNAFDFLVTENENSDNSTIGSN</sequence>
<name>A0A0G0YJ60_UNCKA</name>